<comment type="caution">
    <text evidence="7">The sequence shown here is derived from an EMBL/GenBank/DDBJ whole genome shotgun (WGS) entry which is preliminary data.</text>
</comment>
<evidence type="ECO:0000256" key="1">
    <source>
        <dbReference type="ARBA" id="ARBA00004141"/>
    </source>
</evidence>
<dbReference type="PANTHER" id="PTHR43483:SF3">
    <property type="entry name" value="MEMBRANE TRANSPORTER PROTEIN HI_0806-RELATED"/>
    <property type="match status" value="1"/>
</dbReference>
<feature type="transmembrane region" description="Helical" evidence="6">
    <location>
        <begin position="66"/>
        <end position="88"/>
    </location>
</feature>
<dbReference type="RefSeq" id="WP_077169193.1">
    <property type="nucleotide sequence ID" value="NZ_LFZS01000007.1"/>
</dbReference>
<gene>
    <name evidence="7" type="ORF">AC058_09420</name>
</gene>
<evidence type="ECO:0000256" key="5">
    <source>
        <dbReference type="ARBA" id="ARBA00023136"/>
    </source>
</evidence>
<keyword evidence="8" id="KW-1185">Reference proteome</keyword>
<accession>A0A1V2UVJ4</accession>
<keyword evidence="6" id="KW-1003">Cell membrane</keyword>
<feature type="transmembrane region" description="Helical" evidence="6">
    <location>
        <begin position="219"/>
        <end position="239"/>
    </location>
</feature>
<evidence type="ECO:0000256" key="6">
    <source>
        <dbReference type="RuleBase" id="RU363041"/>
    </source>
</evidence>
<name>A0A1V2UVJ4_9GAMM</name>
<organism evidence="7 8">
    <name type="scientific">Acinetobacter genomosp. 33YU</name>
    <dbReference type="NCBI Taxonomy" id="1675530"/>
    <lineage>
        <taxon>Bacteria</taxon>
        <taxon>Pseudomonadati</taxon>
        <taxon>Pseudomonadota</taxon>
        <taxon>Gammaproteobacteria</taxon>
        <taxon>Moraxellales</taxon>
        <taxon>Moraxellaceae</taxon>
        <taxon>Acinetobacter</taxon>
    </lineage>
</organism>
<keyword evidence="5 6" id="KW-0472">Membrane</keyword>
<dbReference type="AlphaFoldDB" id="A0A1V2UVJ4"/>
<dbReference type="InterPro" id="IPR002781">
    <property type="entry name" value="TM_pro_TauE-like"/>
</dbReference>
<reference evidence="7 8" key="1">
    <citation type="submission" date="2015-07" db="EMBL/GenBank/DDBJ databases">
        <title>Acinetobacter yuneri, a novel member of Acinetobacter calcoaceticus-Acinetobacter baumannii complex isolated from clinical specimen.</title>
        <authorList>
            <person name="Yu Y."/>
        </authorList>
    </citation>
    <scope>NUCLEOTIDE SEQUENCE [LARGE SCALE GENOMIC DNA]</scope>
    <source>
        <strain evidence="7 8">A362</strain>
    </source>
</reference>
<dbReference type="EMBL" id="LFZS01000007">
    <property type="protein sequence ID" value="ONN53992.1"/>
    <property type="molecule type" value="Genomic_DNA"/>
</dbReference>
<comment type="subcellular location">
    <subcellularLocation>
        <location evidence="6">Cell membrane</location>
        <topology evidence="6">Multi-pass membrane protein</topology>
    </subcellularLocation>
    <subcellularLocation>
        <location evidence="1">Membrane</location>
        <topology evidence="1">Multi-pass membrane protein</topology>
    </subcellularLocation>
</comment>
<evidence type="ECO:0000256" key="3">
    <source>
        <dbReference type="ARBA" id="ARBA00022692"/>
    </source>
</evidence>
<evidence type="ECO:0000256" key="2">
    <source>
        <dbReference type="ARBA" id="ARBA00009142"/>
    </source>
</evidence>
<dbReference type="Pfam" id="PF01925">
    <property type="entry name" value="TauE"/>
    <property type="match status" value="1"/>
</dbReference>
<dbReference type="Proteomes" id="UP000189376">
    <property type="component" value="Unassembled WGS sequence"/>
</dbReference>
<feature type="transmembrane region" description="Helical" evidence="6">
    <location>
        <begin position="94"/>
        <end position="113"/>
    </location>
</feature>
<keyword evidence="3 6" id="KW-0812">Transmembrane</keyword>
<evidence type="ECO:0000313" key="8">
    <source>
        <dbReference type="Proteomes" id="UP000189376"/>
    </source>
</evidence>
<sequence>MIYVALAFIGVLSGLISGVVGTGSSIILLPILAYIFGAKLAVPIMAIAAIMGNISRVIMWRKELNIRAFLLFTSLGIPATILGANTLWVMSPVLSNLCIGVFFFCLIPIRHYAKRHSFKFSSWQMFIAGGVLGYITGVVFSTGPLLLPVFNGFGLTKGALLATEAAASFGIYVTKSLTFGALGVLKQNILIAGVAVGFSLIIGNYIGKTFVIKMSEKTFDLLLDCMLVVAGFSMILAVFNHS</sequence>
<feature type="transmembrane region" description="Helical" evidence="6">
    <location>
        <begin position="31"/>
        <end position="54"/>
    </location>
</feature>
<dbReference type="GO" id="GO:0005886">
    <property type="term" value="C:plasma membrane"/>
    <property type="evidence" value="ECO:0007669"/>
    <property type="project" value="UniProtKB-SubCell"/>
</dbReference>
<comment type="similarity">
    <text evidence="2 6">Belongs to the 4-toluene sulfonate uptake permease (TSUP) (TC 2.A.102) family.</text>
</comment>
<protein>
    <recommendedName>
        <fullName evidence="6">Probable membrane transporter protein</fullName>
    </recommendedName>
</protein>
<dbReference type="PANTHER" id="PTHR43483">
    <property type="entry name" value="MEMBRANE TRANSPORTER PROTEIN HI_0806-RELATED"/>
    <property type="match status" value="1"/>
</dbReference>
<proteinExistence type="inferred from homology"/>
<evidence type="ECO:0000313" key="7">
    <source>
        <dbReference type="EMBL" id="ONN53992.1"/>
    </source>
</evidence>
<keyword evidence="4 6" id="KW-1133">Transmembrane helix</keyword>
<feature type="transmembrane region" description="Helical" evidence="6">
    <location>
        <begin position="189"/>
        <end position="207"/>
    </location>
</feature>
<feature type="transmembrane region" description="Helical" evidence="6">
    <location>
        <begin position="125"/>
        <end position="147"/>
    </location>
</feature>
<evidence type="ECO:0000256" key="4">
    <source>
        <dbReference type="ARBA" id="ARBA00022989"/>
    </source>
</evidence>